<name>A0AAV2BWS8_9ARAC</name>
<reference evidence="3 4" key="1">
    <citation type="submission" date="2024-04" db="EMBL/GenBank/DDBJ databases">
        <authorList>
            <person name="Rising A."/>
            <person name="Reimegard J."/>
            <person name="Sonavane S."/>
            <person name="Akerstrom W."/>
            <person name="Nylinder S."/>
            <person name="Hedman E."/>
            <person name="Kallberg Y."/>
        </authorList>
    </citation>
    <scope>NUCLEOTIDE SEQUENCE [LARGE SCALE GENOMIC DNA]</scope>
</reference>
<organism evidence="3 4">
    <name type="scientific">Larinioides sclopetarius</name>
    <dbReference type="NCBI Taxonomy" id="280406"/>
    <lineage>
        <taxon>Eukaryota</taxon>
        <taxon>Metazoa</taxon>
        <taxon>Ecdysozoa</taxon>
        <taxon>Arthropoda</taxon>
        <taxon>Chelicerata</taxon>
        <taxon>Arachnida</taxon>
        <taxon>Araneae</taxon>
        <taxon>Araneomorphae</taxon>
        <taxon>Entelegynae</taxon>
        <taxon>Araneoidea</taxon>
        <taxon>Araneidae</taxon>
        <taxon>Larinioides</taxon>
    </lineage>
</organism>
<comment type="caution">
    <text evidence="3">The sequence shown here is derived from an EMBL/GenBank/DDBJ whole genome shotgun (WGS) entry which is preliminary data.</text>
</comment>
<evidence type="ECO:0000256" key="1">
    <source>
        <dbReference type="SAM" id="MobiDB-lite"/>
    </source>
</evidence>
<evidence type="ECO:0000313" key="3">
    <source>
        <dbReference type="EMBL" id="CAL1300350.1"/>
    </source>
</evidence>
<dbReference type="Proteomes" id="UP001497382">
    <property type="component" value="Unassembled WGS sequence"/>
</dbReference>
<gene>
    <name evidence="3" type="ORF">LARSCL_LOCUS21897</name>
</gene>
<keyword evidence="4" id="KW-1185">Reference proteome</keyword>
<protein>
    <submittedName>
        <fullName evidence="3">Uncharacterized protein</fullName>
    </submittedName>
</protein>
<feature type="region of interest" description="Disordered" evidence="1">
    <location>
        <begin position="188"/>
        <end position="207"/>
    </location>
</feature>
<feature type="region of interest" description="Disordered" evidence="1">
    <location>
        <begin position="138"/>
        <end position="182"/>
    </location>
</feature>
<evidence type="ECO:0000313" key="4">
    <source>
        <dbReference type="Proteomes" id="UP001497382"/>
    </source>
</evidence>
<dbReference type="AlphaFoldDB" id="A0AAV2BWS8"/>
<keyword evidence="2" id="KW-1133">Transmembrane helix</keyword>
<sequence length="207" mass="22687">MKASKAWQGQLITIYRRTELIKNNSSLHQEGNDLPIIMNKVAFLVVLLGLVCMASAQYLLSPTGGVKDYAGNYYDFTTGQVASSATGRVYNTGHSALFLACVCLAQEHHHLKIAEKLAIPHHIRHAYDYPQLSFGAQPARPAANQGAGFRSPGFSQPDPFNQPQTATTSFGRQPASSVSSGPVRQTRFFNLYTPGSRPDFTLSRRQS</sequence>
<feature type="transmembrane region" description="Helical" evidence="2">
    <location>
        <begin position="41"/>
        <end position="60"/>
    </location>
</feature>
<evidence type="ECO:0000256" key="2">
    <source>
        <dbReference type="SAM" id="Phobius"/>
    </source>
</evidence>
<accession>A0AAV2BWS8</accession>
<feature type="compositionally biased region" description="Polar residues" evidence="1">
    <location>
        <begin position="158"/>
        <end position="182"/>
    </location>
</feature>
<proteinExistence type="predicted"/>
<dbReference type="EMBL" id="CAXIEN010000550">
    <property type="protein sequence ID" value="CAL1300350.1"/>
    <property type="molecule type" value="Genomic_DNA"/>
</dbReference>
<keyword evidence="2" id="KW-0812">Transmembrane</keyword>
<keyword evidence="2" id="KW-0472">Membrane</keyword>